<evidence type="ECO:0000256" key="2">
    <source>
        <dbReference type="ARBA" id="ARBA00022448"/>
    </source>
</evidence>
<keyword evidence="6 7" id="KW-0472">Membrane</keyword>
<dbReference type="InterPro" id="IPR035906">
    <property type="entry name" value="MetI-like_sf"/>
</dbReference>
<evidence type="ECO:0000256" key="3">
    <source>
        <dbReference type="ARBA" id="ARBA00022475"/>
    </source>
</evidence>
<evidence type="ECO:0000259" key="8">
    <source>
        <dbReference type="PROSITE" id="PS50928"/>
    </source>
</evidence>
<reference evidence="9 10" key="1">
    <citation type="submission" date="2024-09" db="EMBL/GenBank/DDBJ databases">
        <authorList>
            <person name="Sun Q."/>
            <person name="Mori K."/>
        </authorList>
    </citation>
    <scope>NUCLEOTIDE SEQUENCE [LARGE SCALE GENOMIC DNA]</scope>
    <source>
        <strain evidence="9 10">JCM 12520</strain>
    </source>
</reference>
<feature type="transmembrane region" description="Helical" evidence="7">
    <location>
        <begin position="76"/>
        <end position="99"/>
    </location>
</feature>
<dbReference type="PANTHER" id="PTHR43744:SF12">
    <property type="entry name" value="ABC TRANSPORTER PERMEASE PROTEIN MG189-RELATED"/>
    <property type="match status" value="1"/>
</dbReference>
<evidence type="ECO:0000256" key="6">
    <source>
        <dbReference type="ARBA" id="ARBA00023136"/>
    </source>
</evidence>
<dbReference type="EMBL" id="JBHMAG010000009">
    <property type="protein sequence ID" value="MFB9752286.1"/>
    <property type="molecule type" value="Genomic_DNA"/>
</dbReference>
<feature type="transmembrane region" description="Helical" evidence="7">
    <location>
        <begin position="106"/>
        <end position="130"/>
    </location>
</feature>
<keyword evidence="3" id="KW-1003">Cell membrane</keyword>
<keyword evidence="10" id="KW-1185">Reference proteome</keyword>
<dbReference type="PROSITE" id="PS50928">
    <property type="entry name" value="ABC_TM1"/>
    <property type="match status" value="1"/>
</dbReference>
<evidence type="ECO:0000256" key="5">
    <source>
        <dbReference type="ARBA" id="ARBA00022989"/>
    </source>
</evidence>
<evidence type="ECO:0000256" key="4">
    <source>
        <dbReference type="ARBA" id="ARBA00022692"/>
    </source>
</evidence>
<keyword evidence="5 7" id="KW-1133">Transmembrane helix</keyword>
<comment type="similarity">
    <text evidence="7">Belongs to the binding-protein-dependent transport system permease family.</text>
</comment>
<keyword evidence="2 7" id="KW-0813">Transport</keyword>
<evidence type="ECO:0000256" key="7">
    <source>
        <dbReference type="RuleBase" id="RU363032"/>
    </source>
</evidence>
<dbReference type="InterPro" id="IPR000515">
    <property type="entry name" value="MetI-like"/>
</dbReference>
<evidence type="ECO:0000313" key="9">
    <source>
        <dbReference type="EMBL" id="MFB9752286.1"/>
    </source>
</evidence>
<evidence type="ECO:0000256" key="1">
    <source>
        <dbReference type="ARBA" id="ARBA00004651"/>
    </source>
</evidence>
<dbReference type="Gene3D" id="1.10.3720.10">
    <property type="entry name" value="MetI-like"/>
    <property type="match status" value="1"/>
</dbReference>
<feature type="transmembrane region" description="Helical" evidence="7">
    <location>
        <begin position="243"/>
        <end position="262"/>
    </location>
</feature>
<keyword evidence="4 7" id="KW-0812">Transmembrane</keyword>
<gene>
    <name evidence="9" type="ORF">ACFFNY_12030</name>
</gene>
<dbReference type="SUPFAM" id="SSF161098">
    <property type="entry name" value="MetI-like"/>
    <property type="match status" value="1"/>
</dbReference>
<dbReference type="Pfam" id="PF00528">
    <property type="entry name" value="BPD_transp_1"/>
    <property type="match status" value="1"/>
</dbReference>
<dbReference type="CDD" id="cd06261">
    <property type="entry name" value="TM_PBP2"/>
    <property type="match status" value="1"/>
</dbReference>
<name>A0ABV5VWD3_9BACL</name>
<dbReference type="Proteomes" id="UP001589619">
    <property type="component" value="Unassembled WGS sequence"/>
</dbReference>
<evidence type="ECO:0000313" key="10">
    <source>
        <dbReference type="Proteomes" id="UP001589619"/>
    </source>
</evidence>
<feature type="transmembrane region" description="Helical" evidence="7">
    <location>
        <begin position="142"/>
        <end position="161"/>
    </location>
</feature>
<feature type="transmembrane region" description="Helical" evidence="7">
    <location>
        <begin position="182"/>
        <end position="207"/>
    </location>
</feature>
<proteinExistence type="inferred from homology"/>
<feature type="transmembrane region" description="Helical" evidence="7">
    <location>
        <begin position="12"/>
        <end position="31"/>
    </location>
</feature>
<sequence>MNSSRIAKSLLQHVVIGIGALAMFIPFYWMVATSFKTGAKVLELPPSWIPNPITLEHYVAAWTKVNFARYMFNSTVVVIADLVGTLLSCAMVGFGLAMFQFRMKTPIYMAMLSTLILPAQVTLVPTYFIWKNLHAFDTYFPLIVPSFLGGAFGIFLMHQFYKSLPKEMFEAAIVDGYRPWSVLWRIYFPLSRPALSALAVFTFIGAWSNTLGPLLYLQDKKLFTLPLGLLFLRSNLQPSETPLIMAGAVIVTLPVIVLFLLAQKQFIQGMASTGIKG</sequence>
<protein>
    <submittedName>
        <fullName evidence="9">Carbohydrate ABC transporter permease</fullName>
    </submittedName>
</protein>
<comment type="subcellular location">
    <subcellularLocation>
        <location evidence="1 7">Cell membrane</location>
        <topology evidence="1 7">Multi-pass membrane protein</topology>
    </subcellularLocation>
</comment>
<comment type="caution">
    <text evidence="9">The sequence shown here is derived from an EMBL/GenBank/DDBJ whole genome shotgun (WGS) entry which is preliminary data.</text>
</comment>
<organism evidence="9 10">
    <name type="scientific">Paenibacillus hodogayensis</name>
    <dbReference type="NCBI Taxonomy" id="279208"/>
    <lineage>
        <taxon>Bacteria</taxon>
        <taxon>Bacillati</taxon>
        <taxon>Bacillota</taxon>
        <taxon>Bacilli</taxon>
        <taxon>Bacillales</taxon>
        <taxon>Paenibacillaceae</taxon>
        <taxon>Paenibacillus</taxon>
    </lineage>
</organism>
<dbReference type="RefSeq" id="WP_344911222.1">
    <property type="nucleotide sequence ID" value="NZ_BAAAYO010000010.1"/>
</dbReference>
<accession>A0ABV5VWD3</accession>
<dbReference type="PANTHER" id="PTHR43744">
    <property type="entry name" value="ABC TRANSPORTER PERMEASE PROTEIN MG189-RELATED-RELATED"/>
    <property type="match status" value="1"/>
</dbReference>
<feature type="domain" description="ABC transmembrane type-1" evidence="8">
    <location>
        <begin position="71"/>
        <end position="262"/>
    </location>
</feature>